<dbReference type="InterPro" id="IPR002104">
    <property type="entry name" value="Integrase_catalytic"/>
</dbReference>
<dbReference type="Pfam" id="PF00589">
    <property type="entry name" value="Phage_integrase"/>
    <property type="match status" value="1"/>
</dbReference>
<protein>
    <submittedName>
        <fullName evidence="12">Integrase</fullName>
    </submittedName>
</protein>
<dbReference type="Pfam" id="PF02899">
    <property type="entry name" value="Phage_int_SAM_1"/>
    <property type="match status" value="1"/>
</dbReference>
<dbReference type="GO" id="GO:0051301">
    <property type="term" value="P:cell division"/>
    <property type="evidence" value="ECO:0007669"/>
    <property type="project" value="UniProtKB-KW"/>
</dbReference>
<dbReference type="InterPro" id="IPR004107">
    <property type="entry name" value="Integrase_SAM-like_N"/>
</dbReference>
<proteinExistence type="predicted"/>
<dbReference type="GO" id="GO:0006310">
    <property type="term" value="P:DNA recombination"/>
    <property type="evidence" value="ECO:0007669"/>
    <property type="project" value="UniProtKB-KW"/>
</dbReference>
<feature type="domain" description="Core-binding (CB)" evidence="11">
    <location>
        <begin position="1"/>
        <end position="83"/>
    </location>
</feature>
<evidence type="ECO:0000256" key="8">
    <source>
        <dbReference type="ARBA" id="ARBA00023306"/>
    </source>
</evidence>
<evidence type="ECO:0000256" key="7">
    <source>
        <dbReference type="ARBA" id="ARBA00023172"/>
    </source>
</evidence>
<keyword evidence="13" id="KW-1185">Reference proteome</keyword>
<gene>
    <name evidence="12" type="ORF">BST92_08370</name>
</gene>
<sequence length="295" mass="33887">MSLQSFLDYLSLEKKYSQHTVIAYKRDLQQLAAFLHEEYDLCLNQATYPLIRTWLSALLDAELSARTINRKVAAFKSYYKFLLATGCIDFHPLSKHKSLKVSKTIQIPFSKDEVQQILDSTYDPSNFEVVRDLLLIELFYVTGMRKEEMINLKISDVNLPYKTIRVLGKRNKERIIPLLESIVPKLDTYLSLRNQVVDGNRQELLLTKKGDKLYSGLVYRIIKSYFSKVSQKVKTSPHILRHSFATHLLDEGADLNAVKELLGHASLASTQVYTHSSMAMLKGVYKNAHPRSIKD</sequence>
<dbReference type="PROSITE" id="PS51898">
    <property type="entry name" value="TYR_RECOMBINASE"/>
    <property type="match status" value="1"/>
</dbReference>
<evidence type="ECO:0000256" key="3">
    <source>
        <dbReference type="ARBA" id="ARBA00022618"/>
    </source>
</evidence>
<keyword evidence="5" id="KW-0229">DNA integration</keyword>
<dbReference type="Proteomes" id="UP000239747">
    <property type="component" value="Unassembled WGS sequence"/>
</dbReference>
<keyword evidence="3" id="KW-0132">Cell division</keyword>
<organism evidence="12 13">
    <name type="scientific">Nonlabens arenilitoris</name>
    <dbReference type="NCBI Taxonomy" id="1217969"/>
    <lineage>
        <taxon>Bacteria</taxon>
        <taxon>Pseudomonadati</taxon>
        <taxon>Bacteroidota</taxon>
        <taxon>Flavobacteriia</taxon>
        <taxon>Flavobacteriales</taxon>
        <taxon>Flavobacteriaceae</taxon>
        <taxon>Nonlabens</taxon>
    </lineage>
</organism>
<dbReference type="Gene3D" id="1.10.150.130">
    <property type="match status" value="1"/>
</dbReference>
<dbReference type="GO" id="GO:0007059">
    <property type="term" value="P:chromosome segregation"/>
    <property type="evidence" value="ECO:0007669"/>
    <property type="project" value="UniProtKB-KW"/>
</dbReference>
<accession>A0A2S7UAH6</accession>
<dbReference type="InterPro" id="IPR010998">
    <property type="entry name" value="Integrase_recombinase_N"/>
</dbReference>
<dbReference type="PANTHER" id="PTHR30349:SF77">
    <property type="entry name" value="TYROSINE RECOMBINASE XERC"/>
    <property type="match status" value="1"/>
</dbReference>
<evidence type="ECO:0000259" key="10">
    <source>
        <dbReference type="PROSITE" id="PS51898"/>
    </source>
</evidence>
<dbReference type="InterPro" id="IPR013762">
    <property type="entry name" value="Integrase-like_cat_sf"/>
</dbReference>
<keyword evidence="2" id="KW-0963">Cytoplasm</keyword>
<dbReference type="GO" id="GO:0005737">
    <property type="term" value="C:cytoplasm"/>
    <property type="evidence" value="ECO:0007669"/>
    <property type="project" value="UniProtKB-SubCell"/>
</dbReference>
<keyword evidence="6 9" id="KW-0238">DNA-binding</keyword>
<feature type="domain" description="Tyr recombinase" evidence="10">
    <location>
        <begin position="104"/>
        <end position="286"/>
    </location>
</feature>
<evidence type="ECO:0000256" key="6">
    <source>
        <dbReference type="ARBA" id="ARBA00023125"/>
    </source>
</evidence>
<dbReference type="PROSITE" id="PS51900">
    <property type="entry name" value="CB"/>
    <property type="match status" value="1"/>
</dbReference>
<comment type="subcellular location">
    <subcellularLocation>
        <location evidence="1">Cytoplasm</location>
    </subcellularLocation>
</comment>
<dbReference type="SUPFAM" id="SSF56349">
    <property type="entry name" value="DNA breaking-rejoining enzymes"/>
    <property type="match status" value="1"/>
</dbReference>
<dbReference type="InterPro" id="IPR044068">
    <property type="entry name" value="CB"/>
</dbReference>
<keyword evidence="7" id="KW-0233">DNA recombination</keyword>
<reference evidence="12 13" key="1">
    <citation type="submission" date="2017-01" db="EMBL/GenBank/DDBJ databases">
        <title>Trade-off between light-utilization and light-protection in marine flavobacteria.</title>
        <authorList>
            <person name="Kumagai Y."/>
            <person name="Yoshizawa S."/>
            <person name="Kogure K."/>
            <person name="Iwasaki W."/>
        </authorList>
    </citation>
    <scope>NUCLEOTIDE SEQUENCE [LARGE SCALE GENOMIC DNA]</scope>
    <source>
        <strain evidence="12 13">KCTC 32109</strain>
    </source>
</reference>
<dbReference type="OrthoDB" id="9801717at2"/>
<evidence type="ECO:0000256" key="1">
    <source>
        <dbReference type="ARBA" id="ARBA00004496"/>
    </source>
</evidence>
<evidence type="ECO:0000256" key="4">
    <source>
        <dbReference type="ARBA" id="ARBA00022829"/>
    </source>
</evidence>
<dbReference type="InterPro" id="IPR011010">
    <property type="entry name" value="DNA_brk_join_enz"/>
</dbReference>
<evidence type="ECO:0000313" key="12">
    <source>
        <dbReference type="EMBL" id="PQJ31938.1"/>
    </source>
</evidence>
<keyword evidence="4" id="KW-0159">Chromosome partition</keyword>
<comment type="caution">
    <text evidence="12">The sequence shown here is derived from an EMBL/GenBank/DDBJ whole genome shotgun (WGS) entry which is preliminary data.</text>
</comment>
<name>A0A2S7UAH6_9FLAO</name>
<dbReference type="GO" id="GO:0003677">
    <property type="term" value="F:DNA binding"/>
    <property type="evidence" value="ECO:0007669"/>
    <property type="project" value="UniProtKB-UniRule"/>
</dbReference>
<evidence type="ECO:0000259" key="11">
    <source>
        <dbReference type="PROSITE" id="PS51900"/>
    </source>
</evidence>
<evidence type="ECO:0000313" key="13">
    <source>
        <dbReference type="Proteomes" id="UP000239747"/>
    </source>
</evidence>
<keyword evidence="8" id="KW-0131">Cell cycle</keyword>
<dbReference type="GO" id="GO:0015074">
    <property type="term" value="P:DNA integration"/>
    <property type="evidence" value="ECO:0007669"/>
    <property type="project" value="UniProtKB-KW"/>
</dbReference>
<evidence type="ECO:0000256" key="5">
    <source>
        <dbReference type="ARBA" id="ARBA00022908"/>
    </source>
</evidence>
<dbReference type="InterPro" id="IPR050090">
    <property type="entry name" value="Tyrosine_recombinase_XerCD"/>
</dbReference>
<dbReference type="EMBL" id="MTPW01000001">
    <property type="protein sequence ID" value="PQJ31938.1"/>
    <property type="molecule type" value="Genomic_DNA"/>
</dbReference>
<evidence type="ECO:0000256" key="9">
    <source>
        <dbReference type="PROSITE-ProRule" id="PRU01248"/>
    </source>
</evidence>
<evidence type="ECO:0000256" key="2">
    <source>
        <dbReference type="ARBA" id="ARBA00022490"/>
    </source>
</evidence>
<dbReference type="AlphaFoldDB" id="A0A2S7UAH6"/>
<dbReference type="Gene3D" id="1.10.443.10">
    <property type="entry name" value="Intergrase catalytic core"/>
    <property type="match status" value="1"/>
</dbReference>
<dbReference type="PANTHER" id="PTHR30349">
    <property type="entry name" value="PHAGE INTEGRASE-RELATED"/>
    <property type="match status" value="1"/>
</dbReference>